<feature type="chain" id="PRO_5031643127" description="Cell division coordinator CpoB" evidence="1">
    <location>
        <begin position="20"/>
        <end position="322"/>
    </location>
</feature>
<comment type="function">
    <text evidence="1">Mediates coordination of peptidoglycan synthesis and outer membrane constriction during cell division.</text>
</comment>
<keyword evidence="1" id="KW-0175">Coiled coil</keyword>
<reference evidence="4 5" key="1">
    <citation type="submission" date="2018-04" db="EMBL/GenBank/DDBJ databases">
        <title>Genomic Encyclopedia of Archaeal and Bacterial Type Strains, Phase II (KMG-II): from individual species to whole genera.</title>
        <authorList>
            <person name="Goeker M."/>
        </authorList>
    </citation>
    <scope>NUCLEOTIDE SEQUENCE [LARGE SCALE GENOMIC DNA]</scope>
    <source>
        <strain evidence="4 5">DSM 5822</strain>
    </source>
</reference>
<gene>
    <name evidence="1" type="primary">cpoB</name>
    <name evidence="4" type="ORF">C8N29_11329</name>
</gene>
<dbReference type="NCBIfam" id="TIGR02795">
    <property type="entry name" value="tol_pal_ybgF"/>
    <property type="match status" value="1"/>
</dbReference>
<dbReference type="Gene3D" id="1.20.5.110">
    <property type="match status" value="1"/>
</dbReference>
<dbReference type="InterPro" id="IPR032519">
    <property type="entry name" value="YbgF_tri"/>
</dbReference>
<protein>
    <recommendedName>
        <fullName evidence="1">Cell division coordinator CpoB</fullName>
    </recommendedName>
</protein>
<dbReference type="GO" id="GO:0070206">
    <property type="term" value="P:protein trimerization"/>
    <property type="evidence" value="ECO:0007669"/>
    <property type="project" value="InterPro"/>
</dbReference>
<dbReference type="Proteomes" id="UP000244223">
    <property type="component" value="Unassembled WGS sequence"/>
</dbReference>
<evidence type="ECO:0000259" key="3">
    <source>
        <dbReference type="Pfam" id="PF16331"/>
    </source>
</evidence>
<dbReference type="Gene3D" id="1.25.40.10">
    <property type="entry name" value="Tetratricopeptide repeat domain"/>
    <property type="match status" value="1"/>
</dbReference>
<feature type="signal peptide" evidence="1">
    <location>
        <begin position="1"/>
        <end position="19"/>
    </location>
</feature>
<dbReference type="EMBL" id="QAON01000013">
    <property type="protein sequence ID" value="PTQ88263.1"/>
    <property type="molecule type" value="Genomic_DNA"/>
</dbReference>
<feature type="coiled-coil region" evidence="1">
    <location>
        <begin position="57"/>
        <end position="109"/>
    </location>
</feature>
<accession>A0A2T5IWG3</accession>
<dbReference type="GO" id="GO:0030288">
    <property type="term" value="C:outer membrane-bounded periplasmic space"/>
    <property type="evidence" value="ECO:0007669"/>
    <property type="project" value="UniProtKB-UniRule"/>
</dbReference>
<feature type="region of interest" description="Disordered" evidence="2">
    <location>
        <begin position="293"/>
        <end position="322"/>
    </location>
</feature>
<dbReference type="InterPro" id="IPR019734">
    <property type="entry name" value="TPR_rpt"/>
</dbReference>
<keyword evidence="1" id="KW-0132">Cell division</keyword>
<dbReference type="InterPro" id="IPR014162">
    <property type="entry name" value="CpoB_C"/>
</dbReference>
<comment type="similarity">
    <text evidence="1">Belongs to the CpoB family.</text>
</comment>
<dbReference type="OrthoDB" id="9768142at2"/>
<organism evidence="4 5">
    <name type="scientific">Agitococcus lubricus</name>
    <dbReference type="NCBI Taxonomy" id="1077255"/>
    <lineage>
        <taxon>Bacteria</taxon>
        <taxon>Pseudomonadati</taxon>
        <taxon>Pseudomonadota</taxon>
        <taxon>Gammaproteobacteria</taxon>
        <taxon>Moraxellales</taxon>
        <taxon>Moraxellaceae</taxon>
        <taxon>Agitococcus</taxon>
    </lineage>
</organism>
<dbReference type="RefSeq" id="WP_107866373.1">
    <property type="nucleotide sequence ID" value="NZ_QAON01000013.1"/>
</dbReference>
<feature type="domain" description="YbgF trimerisation" evidence="3">
    <location>
        <begin position="55"/>
        <end position="111"/>
    </location>
</feature>
<dbReference type="HAMAP" id="MF_02066">
    <property type="entry name" value="CpoB"/>
    <property type="match status" value="1"/>
</dbReference>
<keyword evidence="1" id="KW-0732">Signal</keyword>
<keyword evidence="1" id="KW-0131">Cell cycle</keyword>
<keyword evidence="1" id="KW-0574">Periplasm</keyword>
<dbReference type="AlphaFoldDB" id="A0A2T5IWG3"/>
<comment type="caution">
    <text evidence="4">The sequence shown here is derived from an EMBL/GenBank/DDBJ whole genome shotgun (WGS) entry which is preliminary data.</text>
</comment>
<dbReference type="Pfam" id="PF13174">
    <property type="entry name" value="TPR_6"/>
    <property type="match status" value="2"/>
</dbReference>
<proteinExistence type="inferred from homology"/>
<comment type="subcellular location">
    <subcellularLocation>
        <location evidence="1">Periplasm</location>
    </subcellularLocation>
</comment>
<dbReference type="InterPro" id="IPR034706">
    <property type="entry name" value="CpoB"/>
</dbReference>
<evidence type="ECO:0000313" key="4">
    <source>
        <dbReference type="EMBL" id="PTQ88263.1"/>
    </source>
</evidence>
<name>A0A2T5IWG3_9GAMM</name>
<evidence type="ECO:0000256" key="1">
    <source>
        <dbReference type="HAMAP-Rule" id="MF_02066"/>
    </source>
</evidence>
<dbReference type="SUPFAM" id="SSF48452">
    <property type="entry name" value="TPR-like"/>
    <property type="match status" value="1"/>
</dbReference>
<keyword evidence="5" id="KW-1185">Reference proteome</keyword>
<dbReference type="InterPro" id="IPR011990">
    <property type="entry name" value="TPR-like_helical_dom_sf"/>
</dbReference>
<dbReference type="GO" id="GO:0043093">
    <property type="term" value="P:FtsZ-dependent cytokinesis"/>
    <property type="evidence" value="ECO:0007669"/>
    <property type="project" value="UniProtKB-UniRule"/>
</dbReference>
<evidence type="ECO:0000256" key="2">
    <source>
        <dbReference type="SAM" id="MobiDB-lite"/>
    </source>
</evidence>
<evidence type="ECO:0000313" key="5">
    <source>
        <dbReference type="Proteomes" id="UP000244223"/>
    </source>
</evidence>
<sequence precursor="true">MSRFFVLATTLSALSIAQAADIIVEEKPLSAAPVQTQSIPATKPIQAQPLDSTPSMQWQLYQQVQQLQQEVRDLRGQLEVQANVIERMKQDARNRYLDLDQRITELKNRPVNADGSTLITATQPSTTIMANTAAITNATPITTTPPTADSTTPNPDDEKKAYFAAYQTFKTGGPNKAITPMRNFIKNYPQSTYIASAYYWLGEFYLAASPADVANAKKSFKIVSEQYPDAPKAASALLKLGSFADVDGKTQEAIKYMLKIVKDFPNSEEAKAAKSYLAAQNVPIPVDKAKAKIVDNTKTADKTKPSVKEDKTKNTEKPKTTP</sequence>
<dbReference type="Pfam" id="PF16331">
    <property type="entry name" value="TolA_bind_tri"/>
    <property type="match status" value="1"/>
</dbReference>